<organism evidence="1 2">
    <name type="scientific">Pan troglodytes</name>
    <name type="common">Chimpanzee</name>
    <dbReference type="NCBI Taxonomy" id="9598"/>
    <lineage>
        <taxon>Eukaryota</taxon>
        <taxon>Metazoa</taxon>
        <taxon>Chordata</taxon>
        <taxon>Craniata</taxon>
        <taxon>Vertebrata</taxon>
        <taxon>Euteleostomi</taxon>
        <taxon>Mammalia</taxon>
        <taxon>Eutheria</taxon>
        <taxon>Euarchontoglires</taxon>
        <taxon>Primates</taxon>
        <taxon>Haplorrhini</taxon>
        <taxon>Catarrhini</taxon>
        <taxon>Hominidae</taxon>
        <taxon>Pan</taxon>
    </lineage>
</organism>
<protein>
    <submittedName>
        <fullName evidence="1">Uncharacterized protein</fullName>
    </submittedName>
</protein>
<dbReference type="Proteomes" id="UP000002277">
    <property type="component" value="Chromosome 11"/>
</dbReference>
<name>A0A2I3T0G9_PANTR</name>
<dbReference type="Ensembl" id="ENSPTRT00000101248.1">
    <property type="protein sequence ID" value="ENSPTRP00000082715.1"/>
    <property type="gene ID" value="ENSPTRG00000052797.1"/>
</dbReference>
<sequence length="55" mass="6235">MKGSWMELGDGTPHNIKQNRVIFSVSYNGKFHKDVMEKNLKLPSGQNADVEKTDN</sequence>
<dbReference type="InParanoid" id="A0A2I3T0G9"/>
<dbReference type="OMA" id="HNTKQLK"/>
<accession>A0A2I3T0G9</accession>
<reference evidence="1" key="2">
    <citation type="submission" date="2025-08" db="UniProtKB">
        <authorList>
            <consortium name="Ensembl"/>
        </authorList>
    </citation>
    <scope>IDENTIFICATION</scope>
</reference>
<proteinExistence type="predicted"/>
<dbReference type="AlphaFoldDB" id="A0A2I3T0G9"/>
<reference evidence="1 2" key="1">
    <citation type="journal article" date="2005" name="Nature">
        <title>Initial sequence of the chimpanzee genome and comparison with the human genome.</title>
        <authorList>
            <consortium name="Chimpanzee sequencing and analysis consortium"/>
        </authorList>
    </citation>
    <scope>NUCLEOTIDE SEQUENCE [LARGE SCALE GENOMIC DNA]</scope>
</reference>
<dbReference type="Bgee" id="ENSPTRG00000052797">
    <property type="expression patterns" value="Expressed in cerebellar cortex"/>
</dbReference>
<dbReference type="EMBL" id="AACZ04032602">
    <property type="status" value="NOT_ANNOTATED_CDS"/>
    <property type="molecule type" value="Genomic_DNA"/>
</dbReference>
<keyword evidence="2" id="KW-1185">Reference proteome</keyword>
<reference evidence="1" key="3">
    <citation type="submission" date="2025-09" db="UniProtKB">
        <authorList>
            <consortium name="Ensembl"/>
        </authorList>
    </citation>
    <scope>IDENTIFICATION</scope>
</reference>
<dbReference type="GeneTree" id="ENSGT00940000165624"/>
<evidence type="ECO:0000313" key="1">
    <source>
        <dbReference type="Ensembl" id="ENSPTRP00000082715.1"/>
    </source>
</evidence>
<evidence type="ECO:0000313" key="2">
    <source>
        <dbReference type="Proteomes" id="UP000002277"/>
    </source>
</evidence>